<dbReference type="EMBL" id="CP017634">
    <property type="protein sequence ID" value="ATW27709.1"/>
    <property type="molecule type" value="Genomic_DNA"/>
</dbReference>
<evidence type="ECO:0000313" key="1">
    <source>
        <dbReference type="EMBL" id="ATW27709.1"/>
    </source>
</evidence>
<reference evidence="1 2" key="1">
    <citation type="submission" date="2016-10" db="EMBL/GenBank/DDBJ databases">
        <title>Complete Genome Sequence of Peptococcaceae strain DCMF.</title>
        <authorList>
            <person name="Edwards R.J."/>
            <person name="Holland S.I."/>
            <person name="Deshpande N.P."/>
            <person name="Wong Y.K."/>
            <person name="Ertan H."/>
            <person name="Manefield M."/>
            <person name="Russell T.L."/>
            <person name="Lee M.J."/>
        </authorList>
    </citation>
    <scope>NUCLEOTIDE SEQUENCE [LARGE SCALE GENOMIC DNA]</scope>
    <source>
        <strain evidence="1 2">DCMF</strain>
    </source>
</reference>
<evidence type="ECO:0000313" key="2">
    <source>
        <dbReference type="Proteomes" id="UP000323521"/>
    </source>
</evidence>
<dbReference type="KEGG" id="fwa:DCMF_25780"/>
<keyword evidence="2" id="KW-1185">Reference proteome</keyword>
<dbReference type="RefSeq" id="WP_148137087.1">
    <property type="nucleotide sequence ID" value="NZ_CP017634.1"/>
</dbReference>
<gene>
    <name evidence="1" type="ORF">DCMF_25780</name>
</gene>
<dbReference type="Proteomes" id="UP000323521">
    <property type="component" value="Chromosome"/>
</dbReference>
<dbReference type="AlphaFoldDB" id="A0A3G1KZA1"/>
<proteinExistence type="predicted"/>
<protein>
    <submittedName>
        <fullName evidence="1">Uncharacterized protein</fullName>
    </submittedName>
</protein>
<sequence>MSDPQDAVALSDCFEIESDDTVEANIWPDFIKDMLEGILSRIAPEGRLLGHIKASVFVKNDLIFGSTTGGPITIRVVPDPMESKATLLKIALIAYKIERDYLQKGFQETVREICLKYGFKYRVKPHEHHEPHAHDHHHH</sequence>
<organism evidence="1 2">
    <name type="scientific">Formimonas warabiya</name>
    <dbReference type="NCBI Taxonomy" id="1761012"/>
    <lineage>
        <taxon>Bacteria</taxon>
        <taxon>Bacillati</taxon>
        <taxon>Bacillota</taxon>
        <taxon>Clostridia</taxon>
        <taxon>Eubacteriales</taxon>
        <taxon>Peptococcaceae</taxon>
        <taxon>Candidatus Formimonas</taxon>
    </lineage>
</organism>
<accession>A0A3G1KZA1</accession>
<name>A0A3G1KZA1_FORW1</name>